<proteinExistence type="predicted"/>
<dbReference type="InterPro" id="IPR006103">
    <property type="entry name" value="Glyco_hydro_2_cat"/>
</dbReference>
<dbReference type="Gene3D" id="3.20.20.80">
    <property type="entry name" value="Glycosidases"/>
    <property type="match status" value="1"/>
</dbReference>
<feature type="domain" description="Glycoside hydrolase family 2 catalytic" evidence="1">
    <location>
        <begin position="30"/>
        <end position="103"/>
    </location>
</feature>
<dbReference type="OrthoDB" id="446720at2759"/>
<dbReference type="GO" id="GO:0004553">
    <property type="term" value="F:hydrolase activity, hydrolyzing O-glycosyl compounds"/>
    <property type="evidence" value="ECO:0007669"/>
    <property type="project" value="InterPro"/>
</dbReference>
<dbReference type="InterPro" id="IPR017853">
    <property type="entry name" value="GH"/>
</dbReference>
<dbReference type="EMBL" id="CAJNIZ010043436">
    <property type="protein sequence ID" value="CAE7660345.1"/>
    <property type="molecule type" value="Genomic_DNA"/>
</dbReference>
<keyword evidence="3" id="KW-1185">Reference proteome</keyword>
<feature type="non-terminal residue" evidence="2">
    <location>
        <position position="220"/>
    </location>
</feature>
<evidence type="ECO:0000313" key="2">
    <source>
        <dbReference type="EMBL" id="CAE7660345.1"/>
    </source>
</evidence>
<dbReference type="Proteomes" id="UP000649617">
    <property type="component" value="Unassembled WGS sequence"/>
</dbReference>
<organism evidence="2 3">
    <name type="scientific">Symbiodinium pilosum</name>
    <name type="common">Dinoflagellate</name>
    <dbReference type="NCBI Taxonomy" id="2952"/>
    <lineage>
        <taxon>Eukaryota</taxon>
        <taxon>Sar</taxon>
        <taxon>Alveolata</taxon>
        <taxon>Dinophyceae</taxon>
        <taxon>Suessiales</taxon>
        <taxon>Symbiodiniaceae</taxon>
        <taxon>Symbiodinium</taxon>
    </lineage>
</organism>
<accession>A0A812VX65</accession>
<dbReference type="Pfam" id="PF02836">
    <property type="entry name" value="Glyco_hydro_2_C"/>
    <property type="match status" value="2"/>
</dbReference>
<dbReference type="PROSITE" id="PS00608">
    <property type="entry name" value="GLYCOSYL_HYDROL_F2_2"/>
    <property type="match status" value="1"/>
</dbReference>
<evidence type="ECO:0000313" key="3">
    <source>
        <dbReference type="Proteomes" id="UP000649617"/>
    </source>
</evidence>
<dbReference type="PANTHER" id="PTHR42732">
    <property type="entry name" value="BETA-GALACTOSIDASE"/>
    <property type="match status" value="1"/>
</dbReference>
<reference evidence="2" key="1">
    <citation type="submission" date="2021-02" db="EMBL/GenBank/DDBJ databases">
        <authorList>
            <person name="Dougan E. K."/>
            <person name="Rhodes N."/>
            <person name="Thang M."/>
            <person name="Chan C."/>
        </authorList>
    </citation>
    <scope>NUCLEOTIDE SEQUENCE</scope>
</reference>
<sequence length="220" mass="24434">VVLSSGTAYLDNVSVPCGVRTISWKPDIGFVLNGLPTKILGTANHQDFAAVGVAVPDHLQVHRLRKLKEFGSNGFRTAHNPHNEALLHAADQEGVLVWAENHRNGQDDEMEVMIKRDRNHPSIVIWSICNENLCHSDNIVEDAKRLKALAHRLDPAMGRPVSANYNDFNGNQTPMDVLLVSARGISAGRFLRMCQSTEELEENKSTPCKRMVMCHSHGVR</sequence>
<protein>
    <submittedName>
        <fullName evidence="2">LacZ protein</fullName>
    </submittedName>
</protein>
<dbReference type="PANTHER" id="PTHR42732:SF1">
    <property type="entry name" value="BETA-MANNOSIDASE"/>
    <property type="match status" value="1"/>
</dbReference>
<gene>
    <name evidence="2" type="primary">lacZ</name>
    <name evidence="2" type="ORF">SPIL2461_LOCUS17891</name>
</gene>
<dbReference type="GO" id="GO:0005975">
    <property type="term" value="P:carbohydrate metabolic process"/>
    <property type="evidence" value="ECO:0007669"/>
    <property type="project" value="InterPro"/>
</dbReference>
<evidence type="ECO:0000259" key="1">
    <source>
        <dbReference type="Pfam" id="PF02836"/>
    </source>
</evidence>
<feature type="domain" description="Glycoside hydrolase family 2 catalytic" evidence="1">
    <location>
        <begin position="108"/>
        <end position="202"/>
    </location>
</feature>
<dbReference type="AlphaFoldDB" id="A0A812VX65"/>
<name>A0A812VX65_SYMPI</name>
<comment type="caution">
    <text evidence="2">The sequence shown here is derived from an EMBL/GenBank/DDBJ whole genome shotgun (WGS) entry which is preliminary data.</text>
</comment>
<dbReference type="InterPro" id="IPR023232">
    <property type="entry name" value="Glyco_hydro_2_AS"/>
</dbReference>
<dbReference type="InterPro" id="IPR051913">
    <property type="entry name" value="GH2_Domain-Containing"/>
</dbReference>
<dbReference type="SUPFAM" id="SSF51445">
    <property type="entry name" value="(Trans)glycosidases"/>
    <property type="match status" value="1"/>
</dbReference>